<dbReference type="InterPro" id="IPR000757">
    <property type="entry name" value="Beta-glucanase-like"/>
</dbReference>
<protein>
    <recommendedName>
        <fullName evidence="3">GH16 domain-containing protein</fullName>
    </recommendedName>
</protein>
<dbReference type="InterPro" id="IPR013320">
    <property type="entry name" value="ConA-like_dom_sf"/>
</dbReference>
<dbReference type="EMBL" id="CAJNIZ010039513">
    <property type="protein sequence ID" value="CAE7590945.1"/>
    <property type="molecule type" value="Genomic_DNA"/>
</dbReference>
<feature type="domain" description="GH16" evidence="3">
    <location>
        <begin position="64"/>
        <end position="323"/>
    </location>
</feature>
<evidence type="ECO:0000313" key="5">
    <source>
        <dbReference type="Proteomes" id="UP000649617"/>
    </source>
</evidence>
<dbReference type="Gene3D" id="2.60.120.200">
    <property type="match status" value="2"/>
</dbReference>
<evidence type="ECO:0000256" key="1">
    <source>
        <dbReference type="ARBA" id="ARBA00006865"/>
    </source>
</evidence>
<dbReference type="GO" id="GO:0004553">
    <property type="term" value="F:hydrolase activity, hydrolyzing O-glycosyl compounds"/>
    <property type="evidence" value="ECO:0007669"/>
    <property type="project" value="InterPro"/>
</dbReference>
<dbReference type="Proteomes" id="UP000649617">
    <property type="component" value="Unassembled WGS sequence"/>
</dbReference>
<organism evidence="4 5">
    <name type="scientific">Symbiodinium pilosum</name>
    <name type="common">Dinoflagellate</name>
    <dbReference type="NCBI Taxonomy" id="2952"/>
    <lineage>
        <taxon>Eukaryota</taxon>
        <taxon>Sar</taxon>
        <taxon>Alveolata</taxon>
        <taxon>Dinophyceae</taxon>
        <taxon>Suessiales</taxon>
        <taxon>Symbiodiniaceae</taxon>
        <taxon>Symbiodinium</taxon>
    </lineage>
</organism>
<dbReference type="OrthoDB" id="4781at2759"/>
<evidence type="ECO:0000259" key="3">
    <source>
        <dbReference type="PROSITE" id="PS51762"/>
    </source>
</evidence>
<name>A0A812V0S6_SYMPI</name>
<feature type="non-terminal residue" evidence="4">
    <location>
        <position position="366"/>
    </location>
</feature>
<reference evidence="4" key="1">
    <citation type="submission" date="2021-02" db="EMBL/GenBank/DDBJ databases">
        <authorList>
            <person name="Dougan E. K."/>
            <person name="Rhodes N."/>
            <person name="Thang M."/>
            <person name="Chan C."/>
        </authorList>
    </citation>
    <scope>NUCLEOTIDE SEQUENCE</scope>
</reference>
<comment type="similarity">
    <text evidence="1">Belongs to the glycosyl hydrolase 16 family.</text>
</comment>
<gene>
    <name evidence="4" type="ORF">SPIL2461_LOCUS15748</name>
</gene>
<dbReference type="SUPFAM" id="SSF49899">
    <property type="entry name" value="Concanavalin A-like lectins/glucanases"/>
    <property type="match status" value="2"/>
</dbReference>
<dbReference type="InterPro" id="IPR050546">
    <property type="entry name" value="Glycosyl_Hydrlase_16"/>
</dbReference>
<dbReference type="PANTHER" id="PTHR10963:SF55">
    <property type="entry name" value="GLYCOSIDE HYDROLASE FAMILY 16 PROTEIN"/>
    <property type="match status" value="1"/>
</dbReference>
<dbReference type="PANTHER" id="PTHR10963">
    <property type="entry name" value="GLYCOSYL HYDROLASE-RELATED"/>
    <property type="match status" value="1"/>
</dbReference>
<feature type="region of interest" description="Disordered" evidence="2">
    <location>
        <begin position="117"/>
        <end position="151"/>
    </location>
</feature>
<keyword evidence="5" id="KW-1185">Reference proteome</keyword>
<evidence type="ECO:0000256" key="2">
    <source>
        <dbReference type="SAM" id="MobiDB-lite"/>
    </source>
</evidence>
<feature type="non-terminal residue" evidence="4">
    <location>
        <position position="1"/>
    </location>
</feature>
<accession>A0A812V0S6</accession>
<dbReference type="PROSITE" id="PS51762">
    <property type="entry name" value="GH16_2"/>
    <property type="match status" value="1"/>
</dbReference>
<proteinExistence type="inferred from homology"/>
<dbReference type="GO" id="GO:0005975">
    <property type="term" value="P:carbohydrate metabolic process"/>
    <property type="evidence" value="ECO:0007669"/>
    <property type="project" value="InterPro"/>
</dbReference>
<dbReference type="Pfam" id="PF00722">
    <property type="entry name" value="Glyco_hydro_16"/>
    <property type="match status" value="1"/>
</dbReference>
<sequence length="366" mass="41648">VHKITGPKLEEFNKNVGSGMEIRFNLWPGDETFGGHFKVKSLPVYQYIDWVRYSSYSGRGRFKRRWQQDFNSKRRPRHWFVGSWNSPLGYSKHRPKNVIFTHGYAVLALTHADDVPSATSIPIPPRGPTGSPKRPGKSMEPPDAPSTAVVPTPNTVASAELLTWVSRKYGKFEARMRHAGGDGVVSSFYLWKKGSEKSDVFWNELDFEKRGTMCDGICKLQANFIDGMPGPEDHEKTVDPAKFNICGGFHTYAFEWTPSEARYTIDGVEVQKITGPRLEEFNRNVGEGLEFRFNLWPNDQSSGGHLPVYQYIDWVRYSSFAGPGHFREEMWEGFDGNSAPHSWFTGSWTSSSGYSRHRPENVLFTN</sequence>
<dbReference type="AlphaFoldDB" id="A0A812V0S6"/>
<evidence type="ECO:0000313" key="4">
    <source>
        <dbReference type="EMBL" id="CAE7590945.1"/>
    </source>
</evidence>
<comment type="caution">
    <text evidence="4">The sequence shown here is derived from an EMBL/GenBank/DDBJ whole genome shotgun (WGS) entry which is preliminary data.</text>
</comment>